<evidence type="ECO:0000259" key="1">
    <source>
        <dbReference type="Pfam" id="PF06985"/>
    </source>
</evidence>
<sequence length="666" mass="74439">MWLIDITDPQALDLVEFLGDPTKPYAILSHTWGDKEVTFDKFNDMTASQKQSPDRRGAATSSDIQSSAGFVKILRAADMARSQGFNYLWVDTCCINKASSAELSESINSMYLWYQKAAVCYAYLSDVASNSIRCIGQEESQFKTSRWFKRGWTLQELIAPRVVEFYASDWSHIHTKKVRETLNATTKPSENDTLKAGNGVFCQLLSDITGIYPDILAGTMLLSDVSVADKMRWASGRETKRTEDVAYCLLGLFDVNMPLLYGEGSRAFIRLQEEILKETADQSLFLWTLSSISSQGPSGAQALHGLLATSPAAFSGLGIHHIRPLQPPESEHSEPASMTSRGLRTNMWLVPIDGSDYFAVLDCTAFRSHSPMLREDACILLKHLQGNQFARIDRGVTSGVRFYKNAAADLKGKGAMTMVYVKQKPFYALPEVTIKPYMFHGAHEIDSSSSFSVIEAFPPERFSMTTSVVPIREPQAGQTIVTLRFGYKRHRNCYPLVDISVGLQIQDSDWSLCYRMHPFNGSKLQSVHKNNQGFSLSSETAGDIDTRFFGHAAVHIKKQQHRGRRFLHLEVFAPKFNHAALIGEDPQPADASAARPALQGDIMHQIRYITRQCCYQDKLEYILSSDKSLSPDGVRKSVEGIENISQRFDEIAVDKCGPHTDMIQAV</sequence>
<comment type="caution">
    <text evidence="3">The sequence shown here is derived from an EMBL/GenBank/DDBJ whole genome shotgun (WGS) entry which is preliminary data.</text>
</comment>
<dbReference type="Pfam" id="PF06985">
    <property type="entry name" value="HET"/>
    <property type="match status" value="1"/>
</dbReference>
<evidence type="ECO:0000313" key="4">
    <source>
        <dbReference type="Proteomes" id="UP000711996"/>
    </source>
</evidence>
<dbReference type="OrthoDB" id="20872at2759"/>
<organism evidence="3 4">
    <name type="scientific">Colletotrichum siamense</name>
    <name type="common">Anthracnose fungus</name>
    <dbReference type="NCBI Taxonomy" id="690259"/>
    <lineage>
        <taxon>Eukaryota</taxon>
        <taxon>Fungi</taxon>
        <taxon>Dikarya</taxon>
        <taxon>Ascomycota</taxon>
        <taxon>Pezizomycotina</taxon>
        <taxon>Sordariomycetes</taxon>
        <taxon>Hypocreomycetidae</taxon>
        <taxon>Glomerellales</taxon>
        <taxon>Glomerellaceae</taxon>
        <taxon>Colletotrichum</taxon>
        <taxon>Colletotrichum gloeosporioides species complex</taxon>
    </lineage>
</organism>
<dbReference type="PANTHER" id="PTHR10622:SF10">
    <property type="entry name" value="HET DOMAIN-CONTAINING PROTEIN"/>
    <property type="match status" value="1"/>
</dbReference>
<evidence type="ECO:0000313" key="3">
    <source>
        <dbReference type="EMBL" id="KAF4852955.1"/>
    </source>
</evidence>
<protein>
    <submittedName>
        <fullName evidence="3">Vegetative incompatibility protein HET-E-1</fullName>
    </submittedName>
</protein>
<dbReference type="InterPro" id="IPR058525">
    <property type="entry name" value="DUF8212"/>
</dbReference>
<dbReference type="Pfam" id="PF26640">
    <property type="entry name" value="DUF8212"/>
    <property type="match status" value="1"/>
</dbReference>
<feature type="domain" description="Heterokaryon incompatibility" evidence="1">
    <location>
        <begin position="25"/>
        <end position="131"/>
    </location>
</feature>
<gene>
    <name evidence="3" type="primary">HET-E1-3</name>
    <name evidence="3" type="ORF">CGCSCA2_v010350</name>
</gene>
<dbReference type="EMBL" id="QPMT01000038">
    <property type="protein sequence ID" value="KAF4852955.1"/>
    <property type="molecule type" value="Genomic_DNA"/>
</dbReference>
<dbReference type="InterPro" id="IPR010730">
    <property type="entry name" value="HET"/>
</dbReference>
<evidence type="ECO:0000259" key="2">
    <source>
        <dbReference type="Pfam" id="PF26640"/>
    </source>
</evidence>
<name>A0A9P5ELB4_COLSI</name>
<dbReference type="AlphaFoldDB" id="A0A9P5ELB4"/>
<dbReference type="Proteomes" id="UP000711996">
    <property type="component" value="Unassembled WGS sequence"/>
</dbReference>
<accession>A0A9P5ELB4</accession>
<keyword evidence="4" id="KW-1185">Reference proteome</keyword>
<feature type="domain" description="DUF8212" evidence="2">
    <location>
        <begin position="266"/>
        <end position="352"/>
    </location>
</feature>
<dbReference type="PANTHER" id="PTHR10622">
    <property type="entry name" value="HET DOMAIN-CONTAINING PROTEIN"/>
    <property type="match status" value="1"/>
</dbReference>
<reference evidence="3" key="1">
    <citation type="submission" date="2019-06" db="EMBL/GenBank/DDBJ databases">
        <authorList>
            <person name="Gan P."/>
            <person name="Shirasu K."/>
        </authorList>
    </citation>
    <scope>NUCLEOTIDE SEQUENCE [LARGE SCALE GENOMIC DNA]</scope>
    <source>
        <strain evidence="3">CAD2</strain>
    </source>
</reference>
<proteinExistence type="predicted"/>